<dbReference type="EMBL" id="JAPWDV010000003">
    <property type="protein sequence ID" value="KAJ6218645.1"/>
    <property type="molecule type" value="Genomic_DNA"/>
</dbReference>
<proteinExistence type="predicted"/>
<feature type="domain" description="Kazal-like" evidence="7">
    <location>
        <begin position="128"/>
        <end position="182"/>
    </location>
</feature>
<evidence type="ECO:0000256" key="5">
    <source>
        <dbReference type="ARBA" id="ARBA00023136"/>
    </source>
</evidence>
<organism evidence="8 9">
    <name type="scientific">Blomia tropicalis</name>
    <name type="common">Mite</name>
    <dbReference type="NCBI Taxonomy" id="40697"/>
    <lineage>
        <taxon>Eukaryota</taxon>
        <taxon>Metazoa</taxon>
        <taxon>Ecdysozoa</taxon>
        <taxon>Arthropoda</taxon>
        <taxon>Chelicerata</taxon>
        <taxon>Arachnida</taxon>
        <taxon>Acari</taxon>
        <taxon>Acariformes</taxon>
        <taxon>Sarcoptiformes</taxon>
        <taxon>Astigmata</taxon>
        <taxon>Glycyphagoidea</taxon>
        <taxon>Echimyopodidae</taxon>
        <taxon>Blomia</taxon>
    </lineage>
</organism>
<dbReference type="PROSITE" id="PS51465">
    <property type="entry name" value="KAZAL_2"/>
    <property type="match status" value="1"/>
</dbReference>
<keyword evidence="2" id="KW-1003">Cell membrane</keyword>
<keyword evidence="4 6" id="KW-1133">Transmembrane helix</keyword>
<gene>
    <name evidence="8" type="ORF">RDWZM_009802</name>
</gene>
<keyword evidence="3 6" id="KW-0812">Transmembrane</keyword>
<evidence type="ECO:0000313" key="8">
    <source>
        <dbReference type="EMBL" id="KAJ6218645.1"/>
    </source>
</evidence>
<keyword evidence="5 6" id="KW-0472">Membrane</keyword>
<dbReference type="Pfam" id="PF03137">
    <property type="entry name" value="OATP"/>
    <property type="match status" value="1"/>
</dbReference>
<reference evidence="8" key="1">
    <citation type="submission" date="2022-12" db="EMBL/GenBank/DDBJ databases">
        <title>Genome assemblies of Blomia tropicalis.</title>
        <authorList>
            <person name="Cui Y."/>
        </authorList>
    </citation>
    <scope>NUCLEOTIDE SEQUENCE</scope>
    <source>
        <tissue evidence="8">Adult mites</tissue>
    </source>
</reference>
<dbReference type="AlphaFoldDB" id="A0A9Q0M791"/>
<dbReference type="PANTHER" id="PTHR11388">
    <property type="entry name" value="ORGANIC ANION TRANSPORTER"/>
    <property type="match status" value="1"/>
</dbReference>
<dbReference type="GO" id="GO:0043252">
    <property type="term" value="P:sodium-independent organic anion transport"/>
    <property type="evidence" value="ECO:0007669"/>
    <property type="project" value="TreeGrafter"/>
</dbReference>
<dbReference type="InterPro" id="IPR004156">
    <property type="entry name" value="OATP"/>
</dbReference>
<evidence type="ECO:0000256" key="6">
    <source>
        <dbReference type="SAM" id="Phobius"/>
    </source>
</evidence>
<dbReference type="OMA" id="NTILAMF"/>
<comment type="subcellular location">
    <subcellularLocation>
        <location evidence="1">Cell membrane</location>
        <topology evidence="1">Multi-pass membrane protein</topology>
    </subcellularLocation>
</comment>
<evidence type="ECO:0000313" key="9">
    <source>
        <dbReference type="Proteomes" id="UP001142055"/>
    </source>
</evidence>
<feature type="transmembrane region" description="Helical" evidence="6">
    <location>
        <begin position="58"/>
        <end position="80"/>
    </location>
</feature>
<dbReference type="GO" id="GO:0016323">
    <property type="term" value="C:basolateral plasma membrane"/>
    <property type="evidence" value="ECO:0007669"/>
    <property type="project" value="TreeGrafter"/>
</dbReference>
<dbReference type="InterPro" id="IPR002350">
    <property type="entry name" value="Kazal_dom"/>
</dbReference>
<feature type="transmembrane region" description="Helical" evidence="6">
    <location>
        <begin position="12"/>
        <end position="38"/>
    </location>
</feature>
<dbReference type="PANTHER" id="PTHR11388:SF76">
    <property type="entry name" value="SOLUTE CARRIER ORGANIC ANION TRANSPORTER FAMILY MEMBER"/>
    <property type="match status" value="1"/>
</dbReference>
<comment type="caution">
    <text evidence="8">The sequence shown here is derived from an EMBL/GenBank/DDBJ whole genome shotgun (WGS) entry which is preliminary data.</text>
</comment>
<dbReference type="Proteomes" id="UP001142055">
    <property type="component" value="Chromosome 3"/>
</dbReference>
<evidence type="ECO:0000256" key="3">
    <source>
        <dbReference type="ARBA" id="ARBA00022692"/>
    </source>
</evidence>
<evidence type="ECO:0000256" key="1">
    <source>
        <dbReference type="ARBA" id="ARBA00004651"/>
    </source>
</evidence>
<keyword evidence="9" id="KW-1185">Reference proteome</keyword>
<feature type="transmembrane region" description="Helical" evidence="6">
    <location>
        <begin position="87"/>
        <end position="109"/>
    </location>
</feature>
<accession>A0A9Q0M791</accession>
<sequence length="300" mass="34325">MFNRLIIVIRRFIKNPLIILFFLGNTTRYAGIIGYYMFYAKYIESQYRQSSSSTSMLIGTSSLIPIAFWILSGGQFISWFKPRARTFFIFLFLVEFLVSVFTMGSGIFLGCQPIKLANKNELSMNNSFSLQSSCNSHCECTTRIFTPICDTKTETTYFSPCHAGCNSFDAINGTFSNCSCVVNNMTTRKVIVRTIENRLILPKMPIIATGIAPFDEVISKASDKKFFLDRCHQYKWTSQPWLAFCTKEIHPLVWERLMTAYLPDDDLFSTTIDIDSLRATLKREHLDFSPSHIAAEMMLS</sequence>
<evidence type="ECO:0000256" key="2">
    <source>
        <dbReference type="ARBA" id="ARBA00022475"/>
    </source>
</evidence>
<evidence type="ECO:0000259" key="7">
    <source>
        <dbReference type="PROSITE" id="PS51465"/>
    </source>
</evidence>
<protein>
    <recommendedName>
        <fullName evidence="7">Kazal-like domain-containing protein</fullName>
    </recommendedName>
</protein>
<name>A0A9Q0M791_BLOTA</name>
<dbReference type="GO" id="GO:0015347">
    <property type="term" value="F:sodium-independent organic anion transmembrane transporter activity"/>
    <property type="evidence" value="ECO:0007669"/>
    <property type="project" value="TreeGrafter"/>
</dbReference>
<evidence type="ECO:0000256" key="4">
    <source>
        <dbReference type="ARBA" id="ARBA00022989"/>
    </source>
</evidence>